<dbReference type="EMBL" id="MELK01000019">
    <property type="protein sequence ID" value="OFW58958.1"/>
    <property type="molecule type" value="Genomic_DNA"/>
</dbReference>
<protein>
    <submittedName>
        <fullName evidence="1">Uncharacterized protein</fullName>
    </submittedName>
</protein>
<proteinExistence type="predicted"/>
<accession>A0A1F2WQ02</accession>
<dbReference type="InterPro" id="IPR029058">
    <property type="entry name" value="AB_hydrolase_fold"/>
</dbReference>
<gene>
    <name evidence="1" type="ORF">A2Y75_00255</name>
</gene>
<dbReference type="SUPFAM" id="SSF53474">
    <property type="entry name" value="alpha/beta-Hydrolases"/>
    <property type="match status" value="1"/>
</dbReference>
<name>A0A1F2WQ02_9ACTN</name>
<sequence>MRKRATILIIIVAAIILLALSGCYEQGGPIPEEKHPAVQRTWTMEDVNAAVSLTREKIPSPAPVANGTPPEEANYVTYLRCRPAEDTGAISDAEAIIVLIPGGQAGQSYMEILCKQAVYMALTQRDKHIEMLVMDRRPNNVEDLTGMNAAMAAHDTQVAIDYYYHGAEIDGHKFAGFEPDMPYLSEFGLELVMKDVNTLITTTVPDPEMRRQKLFLGGHSMGGPYTALFTGWDFDGNPETTEDAGYMNVAGLVGLDTLVQINLDFVTDTPTTADVAALTDAPVTNNEQYYINFLEDIRTGSLTRLIPSSFLLTPEIMAIEELMAMEAVWRPDEESDLLERIPYSQSAALTVALLHTRGLDNYLTGIPSIQDFRYTNQAAFGCVVDDNFDPMMPLQASCGFLGGGAVVRKDFPITQELQNLYPEITFKGTVNMDRQFIANDAGPYFQLGMGPLYTWNNYDEVGDSADPNFISTDESLNYTTAQSEVSDIQDVALSMFDQSSNGLEWYFTIRQWVDIWAAQESFNTNYGLNYLHPDAIKSIPKIEFVGDEGPMTGRTDQLPPEVHVLKGYNHLDALMAAANTPSRRPNEVIDPLLDFVLPATP</sequence>
<evidence type="ECO:0000313" key="2">
    <source>
        <dbReference type="Proteomes" id="UP000177876"/>
    </source>
</evidence>
<organism evidence="1 2">
    <name type="scientific">Candidatus Solincola sediminis</name>
    <dbReference type="NCBI Taxonomy" id="1797199"/>
    <lineage>
        <taxon>Bacteria</taxon>
        <taxon>Bacillati</taxon>
        <taxon>Actinomycetota</taxon>
        <taxon>Candidatus Geothermincolia</taxon>
        <taxon>Candidatus Geothermincolales</taxon>
        <taxon>Candidatus Geothermincolaceae</taxon>
        <taxon>Candidatus Solincola</taxon>
    </lineage>
</organism>
<dbReference type="Proteomes" id="UP000177876">
    <property type="component" value="Unassembled WGS sequence"/>
</dbReference>
<reference evidence="1 2" key="1">
    <citation type="journal article" date="2016" name="Nat. Commun.">
        <title>Thousands of microbial genomes shed light on interconnected biogeochemical processes in an aquifer system.</title>
        <authorList>
            <person name="Anantharaman K."/>
            <person name="Brown C.T."/>
            <person name="Hug L.A."/>
            <person name="Sharon I."/>
            <person name="Castelle C.J."/>
            <person name="Probst A.J."/>
            <person name="Thomas B.C."/>
            <person name="Singh A."/>
            <person name="Wilkins M.J."/>
            <person name="Karaoz U."/>
            <person name="Brodie E.L."/>
            <person name="Williams K.H."/>
            <person name="Hubbard S.S."/>
            <person name="Banfield J.F."/>
        </authorList>
    </citation>
    <scope>NUCLEOTIDE SEQUENCE [LARGE SCALE GENOMIC DNA]</scope>
</reference>
<evidence type="ECO:0000313" key="1">
    <source>
        <dbReference type="EMBL" id="OFW58958.1"/>
    </source>
</evidence>
<dbReference type="PROSITE" id="PS51257">
    <property type="entry name" value="PROKAR_LIPOPROTEIN"/>
    <property type="match status" value="1"/>
</dbReference>
<dbReference type="AlphaFoldDB" id="A0A1F2WQ02"/>
<dbReference type="STRING" id="1797197.A2Y75_00255"/>
<comment type="caution">
    <text evidence="1">The sequence shown here is derived from an EMBL/GenBank/DDBJ whole genome shotgun (WGS) entry which is preliminary data.</text>
</comment>